<accession>A0A2A9PI38</accession>
<dbReference type="PANTHER" id="PTHR14614">
    <property type="entry name" value="HEPATOCELLULAR CARCINOMA-ASSOCIATED ANTIGEN"/>
    <property type="match status" value="1"/>
</dbReference>
<name>A0A2A9PI38_OPHUN</name>
<dbReference type="Proteomes" id="UP000037136">
    <property type="component" value="Unassembled WGS sequence"/>
</dbReference>
<evidence type="ECO:0000256" key="1">
    <source>
        <dbReference type="SAM" id="MobiDB-lite"/>
    </source>
</evidence>
<evidence type="ECO:0000313" key="2">
    <source>
        <dbReference type="EMBL" id="PFH60582.1"/>
    </source>
</evidence>
<dbReference type="PANTHER" id="PTHR14614:SF10">
    <property type="entry name" value="PROTEIN N-TERMINAL AND LYSINE N-METHYLTRANSFERASE EFM7"/>
    <property type="match status" value="1"/>
</dbReference>
<proteinExistence type="predicted"/>
<dbReference type="SUPFAM" id="SSF53335">
    <property type="entry name" value="S-adenosyl-L-methionine-dependent methyltransferases"/>
    <property type="match status" value="1"/>
</dbReference>
<dbReference type="STRING" id="268505.A0A2A9PI38"/>
<dbReference type="AlphaFoldDB" id="A0A2A9PI38"/>
<reference evidence="2 3" key="2">
    <citation type="journal article" date="2017" name="Sci. Rep.">
        <title>Ant-infecting Ophiocordyceps genomes reveal a high diversity of potential behavioral manipulation genes and a possible major role for enterotoxins.</title>
        <authorList>
            <person name="de Bekker C."/>
            <person name="Ohm R.A."/>
            <person name="Evans H.C."/>
            <person name="Brachmann A."/>
            <person name="Hughes D.P."/>
        </authorList>
    </citation>
    <scope>NUCLEOTIDE SEQUENCE [LARGE SCALE GENOMIC DNA]</scope>
    <source>
        <strain evidence="2 3">SC16a</strain>
    </source>
</reference>
<dbReference type="OrthoDB" id="2106152at2759"/>
<dbReference type="GO" id="GO:0005737">
    <property type="term" value="C:cytoplasm"/>
    <property type="evidence" value="ECO:0007669"/>
    <property type="project" value="TreeGrafter"/>
</dbReference>
<organism evidence="2 3">
    <name type="scientific">Ophiocordyceps unilateralis</name>
    <name type="common">Zombie-ant fungus</name>
    <name type="synonym">Torrubia unilateralis</name>
    <dbReference type="NCBI Taxonomy" id="268505"/>
    <lineage>
        <taxon>Eukaryota</taxon>
        <taxon>Fungi</taxon>
        <taxon>Dikarya</taxon>
        <taxon>Ascomycota</taxon>
        <taxon>Pezizomycotina</taxon>
        <taxon>Sordariomycetes</taxon>
        <taxon>Hypocreomycetidae</taxon>
        <taxon>Hypocreales</taxon>
        <taxon>Ophiocordycipitaceae</taxon>
        <taxon>Ophiocordyceps</taxon>
    </lineage>
</organism>
<gene>
    <name evidence="2" type="ORF">XA68_10683</name>
</gene>
<dbReference type="Pfam" id="PF10294">
    <property type="entry name" value="Methyltransf_16"/>
    <property type="match status" value="1"/>
</dbReference>
<evidence type="ECO:0000313" key="3">
    <source>
        <dbReference type="Proteomes" id="UP000037136"/>
    </source>
</evidence>
<dbReference type="GO" id="GO:0008757">
    <property type="term" value="F:S-adenosylmethionine-dependent methyltransferase activity"/>
    <property type="evidence" value="ECO:0007669"/>
    <property type="project" value="UniProtKB-ARBA"/>
</dbReference>
<feature type="region of interest" description="Disordered" evidence="1">
    <location>
        <begin position="96"/>
        <end position="116"/>
    </location>
</feature>
<dbReference type="EMBL" id="LAZP02000119">
    <property type="protein sequence ID" value="PFH60582.1"/>
    <property type="molecule type" value="Genomic_DNA"/>
</dbReference>
<protein>
    <recommendedName>
        <fullName evidence="4">Elongation factor methyltransferase 7</fullName>
    </recommendedName>
</protein>
<feature type="compositionally biased region" description="Acidic residues" evidence="1">
    <location>
        <begin position="97"/>
        <end position="110"/>
    </location>
</feature>
<sequence>MGSGQTLTLQLVGHSPTEAHHLWNGAKLAADYFEGRPETVRGKTVLELGAAAGLPSLVAALLGAERVVMTDFPDPELVAVMQRNIDVCDAQYGHTDDMEEQHDDDDDDDQGEKVTKGRIARTVEAVGFVWGSDPRRLTARLGSEATTQFDVIILADLLFRHSEHGALIKTISETLRRTTDSAAYVFFTSYRPWKQHLDMAFFDVARAAGFVVGQVAERKLLRPLFPHDPGDVDIQKTVRGFVVSWPG</sequence>
<dbReference type="Gene3D" id="3.40.50.150">
    <property type="entry name" value="Vaccinia Virus protein VP39"/>
    <property type="match status" value="1"/>
</dbReference>
<keyword evidence="3" id="KW-1185">Reference proteome</keyword>
<dbReference type="InterPro" id="IPR029063">
    <property type="entry name" value="SAM-dependent_MTases_sf"/>
</dbReference>
<dbReference type="InterPro" id="IPR019410">
    <property type="entry name" value="Methyltransf_16"/>
</dbReference>
<dbReference type="CDD" id="cd02440">
    <property type="entry name" value="AdoMet_MTases"/>
    <property type="match status" value="1"/>
</dbReference>
<evidence type="ECO:0008006" key="4">
    <source>
        <dbReference type="Google" id="ProtNLM"/>
    </source>
</evidence>
<comment type="caution">
    <text evidence="2">The sequence shown here is derived from an EMBL/GenBank/DDBJ whole genome shotgun (WGS) entry which is preliminary data.</text>
</comment>
<reference evidence="2 3" key="1">
    <citation type="journal article" date="2015" name="BMC Genomics">
        <title>Gene expression during zombie ant biting behavior reflects the complexity underlying fungal parasitic behavioral manipulation.</title>
        <authorList>
            <person name="de Bekker C."/>
            <person name="Ohm R.A."/>
            <person name="Loreto R.G."/>
            <person name="Sebastian A."/>
            <person name="Albert I."/>
            <person name="Merrow M."/>
            <person name="Brachmann A."/>
            <person name="Hughes D.P."/>
        </authorList>
    </citation>
    <scope>NUCLEOTIDE SEQUENCE [LARGE SCALE GENOMIC DNA]</scope>
    <source>
        <strain evidence="2 3">SC16a</strain>
    </source>
</reference>